<gene>
    <name evidence="2" type="ORF">Tcan_00208</name>
</gene>
<organism evidence="2 3">
    <name type="scientific">Toxocara canis</name>
    <name type="common">Canine roundworm</name>
    <dbReference type="NCBI Taxonomy" id="6265"/>
    <lineage>
        <taxon>Eukaryota</taxon>
        <taxon>Metazoa</taxon>
        <taxon>Ecdysozoa</taxon>
        <taxon>Nematoda</taxon>
        <taxon>Chromadorea</taxon>
        <taxon>Rhabditida</taxon>
        <taxon>Spirurina</taxon>
        <taxon>Ascaridomorpha</taxon>
        <taxon>Ascaridoidea</taxon>
        <taxon>Toxocaridae</taxon>
        <taxon>Toxocara</taxon>
    </lineage>
</organism>
<protein>
    <submittedName>
        <fullName evidence="2">Uncharacterized protein</fullName>
    </submittedName>
</protein>
<keyword evidence="3" id="KW-1185">Reference proteome</keyword>
<feature type="transmembrane region" description="Helical" evidence="1">
    <location>
        <begin position="77"/>
        <end position="96"/>
    </location>
</feature>
<accession>A0A0B2UMQ1</accession>
<dbReference type="OrthoDB" id="10559991at2759"/>
<name>A0A0B2UMQ1_TOXCA</name>
<evidence type="ECO:0000313" key="2">
    <source>
        <dbReference type="EMBL" id="KHN72251.1"/>
    </source>
</evidence>
<keyword evidence="1" id="KW-0472">Membrane</keyword>
<dbReference type="AlphaFoldDB" id="A0A0B2UMQ1"/>
<sequence>MRAAKEELAKDMNPPAPLHNLNITPDTDTVFDTRQAARLLNAEQERDEQRLVRSRRIRNVSTTAADCRRCVCSAHMALCLLTLSGFALLFLSYYVFAHVISW</sequence>
<keyword evidence="1" id="KW-1133">Transmembrane helix</keyword>
<keyword evidence="1" id="KW-0812">Transmembrane</keyword>
<reference evidence="2 3" key="1">
    <citation type="submission" date="2014-11" db="EMBL/GenBank/DDBJ databases">
        <title>Genetic blueprint of the zoonotic pathogen Toxocara canis.</title>
        <authorList>
            <person name="Zhu X.-Q."/>
            <person name="Korhonen P.K."/>
            <person name="Cai H."/>
            <person name="Young N.D."/>
            <person name="Nejsum P."/>
            <person name="von Samson-Himmelstjerna G."/>
            <person name="Boag P.R."/>
            <person name="Tan P."/>
            <person name="Li Q."/>
            <person name="Min J."/>
            <person name="Yang Y."/>
            <person name="Wang X."/>
            <person name="Fang X."/>
            <person name="Hall R.S."/>
            <person name="Hofmann A."/>
            <person name="Sternberg P.W."/>
            <person name="Jex A.R."/>
            <person name="Gasser R.B."/>
        </authorList>
    </citation>
    <scope>NUCLEOTIDE SEQUENCE [LARGE SCALE GENOMIC DNA]</scope>
    <source>
        <strain evidence="2">PN_DK_2014</strain>
    </source>
</reference>
<evidence type="ECO:0000256" key="1">
    <source>
        <dbReference type="SAM" id="Phobius"/>
    </source>
</evidence>
<evidence type="ECO:0000313" key="3">
    <source>
        <dbReference type="Proteomes" id="UP000031036"/>
    </source>
</evidence>
<proteinExistence type="predicted"/>
<dbReference type="EMBL" id="JPKZ01003266">
    <property type="protein sequence ID" value="KHN72251.1"/>
    <property type="molecule type" value="Genomic_DNA"/>
</dbReference>
<comment type="caution">
    <text evidence="2">The sequence shown here is derived from an EMBL/GenBank/DDBJ whole genome shotgun (WGS) entry which is preliminary data.</text>
</comment>
<dbReference type="Proteomes" id="UP000031036">
    <property type="component" value="Unassembled WGS sequence"/>
</dbReference>